<comment type="caution">
    <text evidence="1">The sequence shown here is derived from an EMBL/GenBank/DDBJ whole genome shotgun (WGS) entry which is preliminary data.</text>
</comment>
<proteinExistence type="predicted"/>
<dbReference type="EMBL" id="BMIX01000001">
    <property type="protein sequence ID" value="GGG24271.1"/>
    <property type="molecule type" value="Genomic_DNA"/>
</dbReference>
<dbReference type="InterPro" id="IPR046552">
    <property type="entry name" value="DUF6706"/>
</dbReference>
<accession>A0ABQ1WCS2</accession>
<reference evidence="2" key="1">
    <citation type="journal article" date="2019" name="Int. J. Syst. Evol. Microbiol.">
        <title>The Global Catalogue of Microorganisms (GCM) 10K type strain sequencing project: providing services to taxonomists for standard genome sequencing and annotation.</title>
        <authorList>
            <consortium name="The Broad Institute Genomics Platform"/>
            <consortium name="The Broad Institute Genome Sequencing Center for Infectious Disease"/>
            <person name="Wu L."/>
            <person name="Ma J."/>
        </authorList>
    </citation>
    <scope>NUCLEOTIDE SEQUENCE [LARGE SCALE GENOMIC DNA]</scope>
    <source>
        <strain evidence="2">CGMCC 1.15422</strain>
    </source>
</reference>
<organism evidence="1 2">
    <name type="scientific">Christiangramia forsetii</name>
    <dbReference type="NCBI Taxonomy" id="411153"/>
    <lineage>
        <taxon>Bacteria</taxon>
        <taxon>Pseudomonadati</taxon>
        <taxon>Bacteroidota</taxon>
        <taxon>Flavobacteriia</taxon>
        <taxon>Flavobacteriales</taxon>
        <taxon>Flavobacteriaceae</taxon>
        <taxon>Christiangramia</taxon>
    </lineage>
</organism>
<evidence type="ECO:0000313" key="1">
    <source>
        <dbReference type="EMBL" id="GGG24271.1"/>
    </source>
</evidence>
<protein>
    <submittedName>
        <fullName evidence="1">Uncharacterized protein</fullName>
    </submittedName>
</protein>
<name>A0ABQ1WCS2_9FLAO</name>
<dbReference type="Pfam" id="PF20449">
    <property type="entry name" value="DUF6706"/>
    <property type="match status" value="1"/>
</dbReference>
<sequence length="100" mass="11295">MTNKDWLNEIVPEVSQGIKDAIMVAREVNPGATYSVTDQSIELAEADMYMRMRRISSFTEGSLSVKYDLSSLKEQANAIYKLYGDPKYNDGIPKIRSVKL</sequence>
<gene>
    <name evidence="1" type="ORF">GCM10011532_04370</name>
</gene>
<evidence type="ECO:0000313" key="2">
    <source>
        <dbReference type="Proteomes" id="UP000605733"/>
    </source>
</evidence>
<dbReference type="RefSeq" id="WP_011710294.1">
    <property type="nucleotide sequence ID" value="NZ_BMIX01000001.1"/>
</dbReference>
<dbReference type="Proteomes" id="UP000605733">
    <property type="component" value="Unassembled WGS sequence"/>
</dbReference>
<keyword evidence="2" id="KW-1185">Reference proteome</keyword>